<gene>
    <name evidence="3" type="ORF">A1O3_06792</name>
</gene>
<feature type="domain" description="NADAR" evidence="2">
    <location>
        <begin position="315"/>
        <end position="411"/>
    </location>
</feature>
<keyword evidence="4" id="KW-1185">Reference proteome</keyword>
<proteinExistence type="predicted"/>
<dbReference type="SUPFAM" id="SSF143990">
    <property type="entry name" value="YbiA-like"/>
    <property type="match status" value="1"/>
</dbReference>
<accession>W9Y027</accession>
<dbReference type="Gene3D" id="1.10.357.40">
    <property type="entry name" value="YbiA-like"/>
    <property type="match status" value="1"/>
</dbReference>
<reference evidence="3 4" key="1">
    <citation type="submission" date="2013-03" db="EMBL/GenBank/DDBJ databases">
        <title>The Genome Sequence of Capronia epimyces CBS 606.96.</title>
        <authorList>
            <consortium name="The Broad Institute Genomics Platform"/>
            <person name="Cuomo C."/>
            <person name="de Hoog S."/>
            <person name="Gorbushina A."/>
            <person name="Walker B."/>
            <person name="Young S.K."/>
            <person name="Zeng Q."/>
            <person name="Gargeya S."/>
            <person name="Fitzgerald M."/>
            <person name="Haas B."/>
            <person name="Abouelleil A."/>
            <person name="Allen A.W."/>
            <person name="Alvarado L."/>
            <person name="Arachchi H.M."/>
            <person name="Berlin A.M."/>
            <person name="Chapman S.B."/>
            <person name="Gainer-Dewar J."/>
            <person name="Goldberg J."/>
            <person name="Griggs A."/>
            <person name="Gujja S."/>
            <person name="Hansen M."/>
            <person name="Howarth C."/>
            <person name="Imamovic A."/>
            <person name="Ireland A."/>
            <person name="Larimer J."/>
            <person name="McCowan C."/>
            <person name="Murphy C."/>
            <person name="Pearson M."/>
            <person name="Poon T.W."/>
            <person name="Priest M."/>
            <person name="Roberts A."/>
            <person name="Saif S."/>
            <person name="Shea T."/>
            <person name="Sisk P."/>
            <person name="Sykes S."/>
            <person name="Wortman J."/>
            <person name="Nusbaum C."/>
            <person name="Birren B."/>
        </authorList>
    </citation>
    <scope>NUCLEOTIDE SEQUENCE [LARGE SCALE GENOMIC DNA]</scope>
    <source>
        <strain evidence="3 4">CBS 606.96</strain>
    </source>
</reference>
<name>W9Y027_9EURO</name>
<dbReference type="AlphaFoldDB" id="W9Y027"/>
<evidence type="ECO:0000256" key="1">
    <source>
        <dbReference type="SAM" id="MobiDB-lite"/>
    </source>
</evidence>
<dbReference type="HOGENOM" id="CLU_052365_0_0_1"/>
<protein>
    <recommendedName>
        <fullName evidence="2">NADAR domain-containing protein</fullName>
    </recommendedName>
</protein>
<feature type="region of interest" description="Disordered" evidence="1">
    <location>
        <begin position="1"/>
        <end position="152"/>
    </location>
</feature>
<evidence type="ECO:0000259" key="2">
    <source>
        <dbReference type="Pfam" id="PF08719"/>
    </source>
</evidence>
<dbReference type="InterPro" id="IPR037238">
    <property type="entry name" value="YbiA-like_sf"/>
</dbReference>
<dbReference type="RefSeq" id="XP_007735098.1">
    <property type="nucleotide sequence ID" value="XM_007736908.1"/>
</dbReference>
<evidence type="ECO:0000313" key="4">
    <source>
        <dbReference type="Proteomes" id="UP000019478"/>
    </source>
</evidence>
<dbReference type="Pfam" id="PF08719">
    <property type="entry name" value="NADAR"/>
    <property type="match status" value="1"/>
</dbReference>
<feature type="region of interest" description="Disordered" evidence="1">
    <location>
        <begin position="261"/>
        <end position="289"/>
    </location>
</feature>
<dbReference type="GeneID" id="19170898"/>
<feature type="compositionally biased region" description="Low complexity" evidence="1">
    <location>
        <begin position="264"/>
        <end position="278"/>
    </location>
</feature>
<dbReference type="EMBL" id="AMGY01000005">
    <property type="protein sequence ID" value="EXJ82975.1"/>
    <property type="molecule type" value="Genomic_DNA"/>
</dbReference>
<evidence type="ECO:0000313" key="3">
    <source>
        <dbReference type="EMBL" id="EXJ82975.1"/>
    </source>
</evidence>
<feature type="compositionally biased region" description="Basic and acidic residues" evidence="1">
    <location>
        <begin position="1"/>
        <end position="13"/>
    </location>
</feature>
<dbReference type="Proteomes" id="UP000019478">
    <property type="component" value="Unassembled WGS sequence"/>
</dbReference>
<feature type="compositionally biased region" description="Polar residues" evidence="1">
    <location>
        <begin position="87"/>
        <end position="96"/>
    </location>
</feature>
<dbReference type="InterPro" id="IPR012816">
    <property type="entry name" value="NADAR"/>
</dbReference>
<dbReference type="OrthoDB" id="206452at2759"/>
<dbReference type="CDD" id="cd15457">
    <property type="entry name" value="NADAR"/>
    <property type="match status" value="1"/>
</dbReference>
<comment type="caution">
    <text evidence="3">The sequence shown here is derived from an EMBL/GenBank/DDBJ whole genome shotgun (WGS) entry which is preliminary data.</text>
</comment>
<organism evidence="3 4">
    <name type="scientific">Capronia epimyces CBS 606.96</name>
    <dbReference type="NCBI Taxonomy" id="1182542"/>
    <lineage>
        <taxon>Eukaryota</taxon>
        <taxon>Fungi</taxon>
        <taxon>Dikarya</taxon>
        <taxon>Ascomycota</taxon>
        <taxon>Pezizomycotina</taxon>
        <taxon>Eurotiomycetes</taxon>
        <taxon>Chaetothyriomycetidae</taxon>
        <taxon>Chaetothyriales</taxon>
        <taxon>Herpotrichiellaceae</taxon>
        <taxon>Capronia</taxon>
    </lineage>
</organism>
<sequence>MSDGQDRRDKRISPDSPLRSQSNAAQQLPAVAPGEAARKDARPYPSLRPRQAAHRGPSDRGRSRKPPNSSPPTSKHSTRLAAAKPKPNTSQHSYQSADDDESIEHREGVFSVSPPHRNSRAEVERTGSKLKAQGHHHKQNPSTTTPAGARGTRITDKHIIFLGGPLSNWNVGERFSGARAMDLLIRRLDAAGIRHPSHTALSTRIMDRHMFVCGEQFMMAAKGWLFEREWIIPGAELETGGMSEQQVAGICDKVLGPEQVTLHSASTSSEPPSSAAGSNRHGQKASKTNVARKVVTGTATATAVDFTALNAGTIVSCILNPSPRAQKQIGRQTRNFDEAGWAHASPHVVVAASVARAEVDPELCDLYLRAKGRKFVEGSPVDRIWGIGLKWDDGRADDETRWRGENRLGECHDQAAAFFSPPPHNHRAAG</sequence>
<dbReference type="eggNOG" id="ENOG502T6JP">
    <property type="taxonomic scope" value="Eukaryota"/>
</dbReference>
<dbReference type="STRING" id="1182542.W9Y027"/>